<name>A0A2Z6EZE1_HALHR</name>
<evidence type="ECO:0000313" key="2">
    <source>
        <dbReference type="Proteomes" id="UP000218890"/>
    </source>
</evidence>
<gene>
    <name evidence="1" type="ORF">HH1059_08370</name>
</gene>
<organism evidence="1 2">
    <name type="scientific">Halorhodospira halochloris</name>
    <name type="common">Ectothiorhodospira halochloris</name>
    <dbReference type="NCBI Taxonomy" id="1052"/>
    <lineage>
        <taxon>Bacteria</taxon>
        <taxon>Pseudomonadati</taxon>
        <taxon>Pseudomonadota</taxon>
        <taxon>Gammaproteobacteria</taxon>
        <taxon>Chromatiales</taxon>
        <taxon>Ectothiorhodospiraceae</taxon>
        <taxon>Halorhodospira</taxon>
    </lineage>
</organism>
<dbReference type="EMBL" id="AP017372">
    <property type="protein sequence ID" value="BBE11015.1"/>
    <property type="molecule type" value="Genomic_DNA"/>
</dbReference>
<dbReference type="Proteomes" id="UP000218890">
    <property type="component" value="Chromosome"/>
</dbReference>
<evidence type="ECO:0000313" key="1">
    <source>
        <dbReference type="EMBL" id="BBE11015.1"/>
    </source>
</evidence>
<dbReference type="AlphaFoldDB" id="A0A2Z6EZE1"/>
<protein>
    <submittedName>
        <fullName evidence="1">Uncharacterized protein</fullName>
    </submittedName>
</protein>
<sequence length="61" mass="6429">MPSSLLGEFSYLLSDPRCPGVERSLKKQLSYATVVAGISENFLGAIDCPGVEGVVNLSLEA</sequence>
<accession>A0A2Z6EZE1</accession>
<reference evidence="1" key="1">
    <citation type="submission" date="2016-02" db="EMBL/GenBank/DDBJ databases">
        <title>Halorhodospira halochloris DSM-1059 complete genome, version 2.</title>
        <authorList>
            <person name="Tsukatani Y."/>
        </authorList>
    </citation>
    <scope>NUCLEOTIDE SEQUENCE</scope>
    <source>
        <strain evidence="1">DSM 1059</strain>
    </source>
</reference>
<proteinExistence type="predicted"/>
<keyword evidence="2" id="KW-1185">Reference proteome</keyword>
<dbReference type="KEGG" id="hhk:HH1059_08370"/>